<evidence type="ECO:0000256" key="1">
    <source>
        <dbReference type="SAM" id="SignalP"/>
    </source>
</evidence>
<keyword evidence="1" id="KW-0732">Signal</keyword>
<feature type="signal peptide" evidence="1">
    <location>
        <begin position="1"/>
        <end position="28"/>
    </location>
</feature>
<dbReference type="EMBL" id="JACCBK010000001">
    <property type="protein sequence ID" value="NYD86234.1"/>
    <property type="molecule type" value="Genomic_DNA"/>
</dbReference>
<dbReference type="EMBL" id="BONN01000017">
    <property type="protein sequence ID" value="GIG34439.1"/>
    <property type="molecule type" value="Genomic_DNA"/>
</dbReference>
<accession>A0A7Y9FFE4</accession>
<dbReference type="Proteomes" id="UP000618382">
    <property type="component" value="Unassembled WGS sequence"/>
</dbReference>
<keyword evidence="5" id="KW-1185">Reference proteome</keyword>
<reference evidence="2 5" key="2">
    <citation type="submission" date="2021-01" db="EMBL/GenBank/DDBJ databases">
        <title>Whole genome shotgun sequence of Cellulomonas oligotrophica NBRC 109435.</title>
        <authorList>
            <person name="Komaki H."/>
            <person name="Tamura T."/>
        </authorList>
    </citation>
    <scope>NUCLEOTIDE SEQUENCE [LARGE SCALE GENOMIC DNA]</scope>
    <source>
        <strain evidence="2 5">NBRC 109435</strain>
    </source>
</reference>
<evidence type="ECO:0000313" key="4">
    <source>
        <dbReference type="Proteomes" id="UP000577956"/>
    </source>
</evidence>
<evidence type="ECO:0000313" key="3">
    <source>
        <dbReference type="EMBL" id="NYD86234.1"/>
    </source>
</evidence>
<comment type="caution">
    <text evidence="3">The sequence shown here is derived from an EMBL/GenBank/DDBJ whole genome shotgun (WGS) entry which is preliminary data.</text>
</comment>
<evidence type="ECO:0000313" key="2">
    <source>
        <dbReference type="EMBL" id="GIG34439.1"/>
    </source>
</evidence>
<evidence type="ECO:0000313" key="5">
    <source>
        <dbReference type="Proteomes" id="UP000618382"/>
    </source>
</evidence>
<dbReference type="Proteomes" id="UP000577956">
    <property type="component" value="Unassembled WGS sequence"/>
</dbReference>
<protein>
    <recommendedName>
        <fullName evidence="6">Lipoprotein</fullName>
    </recommendedName>
</protein>
<evidence type="ECO:0008006" key="6">
    <source>
        <dbReference type="Google" id="ProtNLM"/>
    </source>
</evidence>
<gene>
    <name evidence="3" type="ORF">BKA21_001783</name>
    <name evidence="2" type="ORF">Col01nite_35980</name>
</gene>
<name>A0A7Y9FFE4_9CELL</name>
<dbReference type="AlphaFoldDB" id="A0A7Y9FFE4"/>
<feature type="chain" id="PRO_5030654446" description="Lipoprotein" evidence="1">
    <location>
        <begin position="29"/>
        <end position="289"/>
    </location>
</feature>
<proteinExistence type="predicted"/>
<organism evidence="3 4">
    <name type="scientific">Cellulomonas oligotrophica</name>
    <dbReference type="NCBI Taxonomy" id="931536"/>
    <lineage>
        <taxon>Bacteria</taxon>
        <taxon>Bacillati</taxon>
        <taxon>Actinomycetota</taxon>
        <taxon>Actinomycetes</taxon>
        <taxon>Micrococcales</taxon>
        <taxon>Cellulomonadaceae</taxon>
        <taxon>Cellulomonas</taxon>
    </lineage>
</organism>
<reference evidence="3 4" key="1">
    <citation type="submission" date="2020-07" db="EMBL/GenBank/DDBJ databases">
        <title>Sequencing the genomes of 1000 actinobacteria strains.</title>
        <authorList>
            <person name="Klenk H.-P."/>
        </authorList>
    </citation>
    <scope>NUCLEOTIDE SEQUENCE [LARGE SCALE GENOMIC DNA]</scope>
    <source>
        <strain evidence="3 4">DSM 24482</strain>
    </source>
</reference>
<dbReference type="RefSeq" id="WP_140457899.1">
    <property type="nucleotide sequence ID" value="NZ_BAABFI010000001.1"/>
</dbReference>
<sequence length="289" mass="29833">MGTATNRVARTVCAAVLVLTMTAAGATASSAGATDDGPVLCDGTLQGEVVGDVRVPTEISCTVSTAEITGDLLVDRGATVRLQRSTVHGAVVSAGWVDVRESTVHGRTWLDDVGIMQAAHSTFSSPIRGEAQLVSLVNVTLGGSLNVGGTHTTTLRRVDVDGWINVPSRSYGPTTLSTVTARGLTLKAGGGVTLCDVALEEHLIVRNHDRVHVGLPLYTVNSCPLHPEAFKVTVGGSARFEGNTQVLLHGIDAAEHLVCVDNADVDLSSGSLGGRPLVTAGLGRLGQCR</sequence>